<protein>
    <submittedName>
        <fullName evidence="2">Uncharacterized protein</fullName>
    </submittedName>
</protein>
<name>K1X184_MARBU</name>
<keyword evidence="1" id="KW-0812">Transmembrane</keyword>
<evidence type="ECO:0000313" key="3">
    <source>
        <dbReference type="Proteomes" id="UP000006753"/>
    </source>
</evidence>
<feature type="transmembrane region" description="Helical" evidence="1">
    <location>
        <begin position="7"/>
        <end position="27"/>
    </location>
</feature>
<dbReference type="AlphaFoldDB" id="K1X184"/>
<evidence type="ECO:0000256" key="1">
    <source>
        <dbReference type="SAM" id="Phobius"/>
    </source>
</evidence>
<dbReference type="eggNOG" id="ENOG502SEQP">
    <property type="taxonomic scope" value="Eukaryota"/>
</dbReference>
<organism evidence="2 3">
    <name type="scientific">Marssonina brunnea f. sp. multigermtubi (strain MB_m1)</name>
    <name type="common">Marssonina leaf spot fungus</name>
    <dbReference type="NCBI Taxonomy" id="1072389"/>
    <lineage>
        <taxon>Eukaryota</taxon>
        <taxon>Fungi</taxon>
        <taxon>Dikarya</taxon>
        <taxon>Ascomycota</taxon>
        <taxon>Pezizomycotina</taxon>
        <taxon>Leotiomycetes</taxon>
        <taxon>Helotiales</taxon>
        <taxon>Drepanopezizaceae</taxon>
        <taxon>Drepanopeziza</taxon>
    </lineage>
</organism>
<feature type="transmembrane region" description="Helical" evidence="1">
    <location>
        <begin position="33"/>
        <end position="51"/>
    </location>
</feature>
<gene>
    <name evidence="2" type="ORF">MBM_07314</name>
</gene>
<dbReference type="KEGG" id="mbe:MBM_07314"/>
<keyword evidence="3" id="KW-1185">Reference proteome</keyword>
<keyword evidence="1" id="KW-0472">Membrane</keyword>
<proteinExistence type="predicted"/>
<sequence>MGAVVSCIKSLFQTIGACIMAVVNGIASILKAIINAIANFFGIIVSCLTCGRGGGRRRVDLACVMDRNEVLIQVKVDGSL</sequence>
<reference evidence="2 3" key="1">
    <citation type="journal article" date="2012" name="BMC Genomics">
        <title>Sequencing the genome of Marssonina brunnea reveals fungus-poplar co-evolution.</title>
        <authorList>
            <person name="Zhu S."/>
            <person name="Cao Y.-Z."/>
            <person name="Jiang C."/>
            <person name="Tan B.-Y."/>
            <person name="Wang Z."/>
            <person name="Feng S."/>
            <person name="Zhang L."/>
            <person name="Su X.-H."/>
            <person name="Brejova B."/>
            <person name="Vinar T."/>
            <person name="Xu M."/>
            <person name="Wang M.-X."/>
            <person name="Zhang S.-G."/>
            <person name="Huang M.-R."/>
            <person name="Wu R."/>
            <person name="Zhou Y."/>
        </authorList>
    </citation>
    <scope>NUCLEOTIDE SEQUENCE [LARGE SCALE GENOMIC DNA]</scope>
    <source>
        <strain evidence="2 3">MB_m1</strain>
    </source>
</reference>
<dbReference type="EMBL" id="JH921445">
    <property type="protein sequence ID" value="EKD14593.1"/>
    <property type="molecule type" value="Genomic_DNA"/>
</dbReference>
<accession>K1X184</accession>
<evidence type="ECO:0000313" key="2">
    <source>
        <dbReference type="EMBL" id="EKD14593.1"/>
    </source>
</evidence>
<dbReference type="Proteomes" id="UP000006753">
    <property type="component" value="Unassembled WGS sequence"/>
</dbReference>
<dbReference type="HOGENOM" id="CLU_2590237_0_0_1"/>
<dbReference type="InParanoid" id="K1X184"/>
<keyword evidence="1" id="KW-1133">Transmembrane helix</keyword>
<dbReference type="OMA" id="CGNRGRM"/>